<evidence type="ECO:0000256" key="3">
    <source>
        <dbReference type="ARBA" id="ARBA00012865"/>
    </source>
</evidence>
<comment type="similarity">
    <text evidence="2">Belongs to the class-D beta-lactamase family.</text>
</comment>
<evidence type="ECO:0000313" key="9">
    <source>
        <dbReference type="EMBL" id="SFU51240.1"/>
    </source>
</evidence>
<dbReference type="InterPro" id="IPR012338">
    <property type="entry name" value="Beta-lactam/transpept-like"/>
</dbReference>
<dbReference type="InterPro" id="IPR001460">
    <property type="entry name" value="PCN-bd_Tpept"/>
</dbReference>
<protein>
    <recommendedName>
        <fullName evidence="3">beta-lactamase</fullName>
        <ecNumber evidence="3">3.5.2.6</ecNumber>
    </recommendedName>
</protein>
<evidence type="ECO:0000256" key="5">
    <source>
        <dbReference type="ARBA" id="ARBA00022801"/>
    </source>
</evidence>
<dbReference type="GO" id="GO:0046677">
    <property type="term" value="P:response to antibiotic"/>
    <property type="evidence" value="ECO:0007669"/>
    <property type="project" value="UniProtKB-KW"/>
</dbReference>
<accession>A0A1I7GS38</accession>
<dbReference type="OrthoDB" id="8708684at2"/>
<keyword evidence="5" id="KW-0378">Hydrolase</keyword>
<feature type="transmembrane region" description="Helical" evidence="7">
    <location>
        <begin position="52"/>
        <end position="74"/>
    </location>
</feature>
<comment type="catalytic activity">
    <reaction evidence="1">
        <text>a beta-lactam + H2O = a substituted beta-amino acid</text>
        <dbReference type="Rhea" id="RHEA:20401"/>
        <dbReference type="ChEBI" id="CHEBI:15377"/>
        <dbReference type="ChEBI" id="CHEBI:35627"/>
        <dbReference type="ChEBI" id="CHEBI:140347"/>
        <dbReference type="EC" id="3.5.2.6"/>
    </reaction>
</comment>
<dbReference type="Proteomes" id="UP000199391">
    <property type="component" value="Unassembled WGS sequence"/>
</dbReference>
<sequence length="1081" mass="111464">MGSLFTHLIKALAGRRLAWRRARNLRRGGTSRGSGGARGAAARSDGARFRPAALAAVLGLALALAGAAVIVGHARKLGAATLSTEGGAGASRAAHVFQSVLPGAVIEAPARQGVRYVQVKGGAVVTLAGMRAMVPVRVDLCGQMREPGGARLAPLRLGYRYGDVQRMRELQGAAPRNVVLAGGASGASDDMPEVTISGNARADFARPEGEALRLAWRGAAGQPVRWLGDDSQGRTTEGREAAVSFRREGWLAWGEDAALRVERRASAACSQAGELVMQLHRRDPRARAAVLVAAFAERGAAAQAWLPAGVYAVPAAAPAALEDQALFAALQARGLVRLAADGAVVAAPRDLPLWSASDSAQRASGLAEWADVRMDADAARLLKRLYQQADGAYVRQQIDVHNSERRLLAWRVASGPAWQASASGAPLPATGRMPGAASRLFAELPQGWQPWSRVAAWPAGGGAVRLALAYSPGETGFAGAAARADGAALRLLVAGRVGAVAGADILSRRAACTGRGCSAPDDVTELSLAPHRGASAITVDVLPLDLAAMGGPADQQYRHLRVAGGRVSWQALAPQALAPPRRGGPASSVLLRDRNGTLLWADGAPAPAALDAGLAPMLGIGPGHASGIAGMLARLPATSGGAVTGTLSLDLPLQALSQRVLECVGMHRGRWDGKACAGARPAPQGRQAGLVLLDAENGDILAAAGAGNAPVGAANWEEARDFDRANPARSPLRLPAFQHDGGAHRSPGSTFKVVSALGLELAAKSDPRLDALLGGMPLAGINDVARQRGYAFQTGAATYPATGNGAHVTNYREQAIDRRAQEGRLGLSQALTYSLNTWFAWTAEMSDRSLFGRPDGGAPGMQALEADGMDGVRPVAAAARRLGFGQELHLDGGLLPVDYAWSAYDALQATPARMDAIQTRHEVRQMAIGLRMQATPLQMAMVSAAIGGGATVPPRLLLELDGKPAAPPAPARLDARLDRIRAGMKGVVDGGTAAGAFGGARLAALRPGLYGKTGTAPVTDGAATVWFTGWLEPGSLPGQTRRLAMAVFVSHSEGSGGEHAAPVIAALLGALSAQNVEQRGK</sequence>
<evidence type="ECO:0000256" key="6">
    <source>
        <dbReference type="ARBA" id="ARBA00023251"/>
    </source>
</evidence>
<dbReference type="PANTHER" id="PTHR30627">
    <property type="entry name" value="PEPTIDOGLYCAN D,D-TRANSPEPTIDASE"/>
    <property type="match status" value="1"/>
</dbReference>
<keyword evidence="4" id="KW-0732">Signal</keyword>
<dbReference type="GO" id="GO:0008658">
    <property type="term" value="F:penicillin binding"/>
    <property type="evidence" value="ECO:0007669"/>
    <property type="project" value="InterPro"/>
</dbReference>
<dbReference type="AlphaFoldDB" id="A0A1I7GS38"/>
<dbReference type="Pfam" id="PF00905">
    <property type="entry name" value="Transpeptidase"/>
    <property type="match status" value="1"/>
</dbReference>
<proteinExistence type="inferred from homology"/>
<feature type="domain" description="Penicillin-binding protein transpeptidase" evidence="8">
    <location>
        <begin position="811"/>
        <end position="1068"/>
    </location>
</feature>
<evidence type="ECO:0000256" key="2">
    <source>
        <dbReference type="ARBA" id="ARBA00007898"/>
    </source>
</evidence>
<gene>
    <name evidence="9" type="ORF">SAMN05216552_100463</name>
</gene>
<dbReference type="Gene3D" id="3.40.710.10">
    <property type="entry name" value="DD-peptidase/beta-lactamase superfamily"/>
    <property type="match status" value="1"/>
</dbReference>
<keyword evidence="7" id="KW-1133">Transmembrane helix</keyword>
<dbReference type="EC" id="3.5.2.6" evidence="3"/>
<evidence type="ECO:0000256" key="7">
    <source>
        <dbReference type="SAM" id="Phobius"/>
    </source>
</evidence>
<keyword evidence="7" id="KW-0812">Transmembrane</keyword>
<dbReference type="GO" id="GO:0005886">
    <property type="term" value="C:plasma membrane"/>
    <property type="evidence" value="ECO:0007669"/>
    <property type="project" value="TreeGrafter"/>
</dbReference>
<keyword evidence="10" id="KW-1185">Reference proteome</keyword>
<dbReference type="GO" id="GO:0071555">
    <property type="term" value="P:cell wall organization"/>
    <property type="evidence" value="ECO:0007669"/>
    <property type="project" value="TreeGrafter"/>
</dbReference>
<dbReference type="GO" id="GO:0008800">
    <property type="term" value="F:beta-lactamase activity"/>
    <property type="evidence" value="ECO:0007669"/>
    <property type="project" value="UniProtKB-EC"/>
</dbReference>
<dbReference type="InterPro" id="IPR050515">
    <property type="entry name" value="Beta-lactam/transpept"/>
</dbReference>
<evidence type="ECO:0000259" key="8">
    <source>
        <dbReference type="Pfam" id="PF00905"/>
    </source>
</evidence>
<name>A0A1I7GS38_9BURK</name>
<evidence type="ECO:0000256" key="4">
    <source>
        <dbReference type="ARBA" id="ARBA00022729"/>
    </source>
</evidence>
<evidence type="ECO:0000256" key="1">
    <source>
        <dbReference type="ARBA" id="ARBA00001526"/>
    </source>
</evidence>
<organism evidence="9 10">
    <name type="scientific">Pseudoduganella namucuonensis</name>
    <dbReference type="NCBI Taxonomy" id="1035707"/>
    <lineage>
        <taxon>Bacteria</taxon>
        <taxon>Pseudomonadati</taxon>
        <taxon>Pseudomonadota</taxon>
        <taxon>Betaproteobacteria</taxon>
        <taxon>Burkholderiales</taxon>
        <taxon>Oxalobacteraceae</taxon>
        <taxon>Telluria group</taxon>
        <taxon>Pseudoduganella</taxon>
    </lineage>
</organism>
<evidence type="ECO:0000313" key="10">
    <source>
        <dbReference type="Proteomes" id="UP000199391"/>
    </source>
</evidence>
<dbReference type="EMBL" id="FPBO01000004">
    <property type="protein sequence ID" value="SFU51240.1"/>
    <property type="molecule type" value="Genomic_DNA"/>
</dbReference>
<keyword evidence="7" id="KW-0472">Membrane</keyword>
<dbReference type="STRING" id="1035707.SAMN05216552_100463"/>
<reference evidence="10" key="1">
    <citation type="submission" date="2016-10" db="EMBL/GenBank/DDBJ databases">
        <authorList>
            <person name="Varghese N."/>
            <person name="Submissions S."/>
        </authorList>
    </citation>
    <scope>NUCLEOTIDE SEQUENCE [LARGE SCALE GENOMIC DNA]</scope>
    <source>
        <strain evidence="10">CGMCC 1.11014</strain>
    </source>
</reference>
<dbReference type="SUPFAM" id="SSF56601">
    <property type="entry name" value="beta-lactamase/transpeptidase-like"/>
    <property type="match status" value="1"/>
</dbReference>
<dbReference type="PANTHER" id="PTHR30627:SF6">
    <property type="entry name" value="BETA-LACTAMASE YBXI-RELATED"/>
    <property type="match status" value="1"/>
</dbReference>
<dbReference type="RefSeq" id="WP_093554506.1">
    <property type="nucleotide sequence ID" value="NZ_FPBO01000004.1"/>
</dbReference>
<keyword evidence="6" id="KW-0046">Antibiotic resistance</keyword>